<proteinExistence type="predicted"/>
<dbReference type="SUPFAM" id="SSF56112">
    <property type="entry name" value="Protein kinase-like (PK-like)"/>
    <property type="match status" value="1"/>
</dbReference>
<dbReference type="Proteomes" id="UP000317257">
    <property type="component" value="Unassembled WGS sequence"/>
</dbReference>
<protein>
    <recommendedName>
        <fullName evidence="1">Aminoglycoside phosphotransferase domain-containing protein</fullName>
    </recommendedName>
</protein>
<dbReference type="PANTHER" id="PTHR21310">
    <property type="entry name" value="AMINOGLYCOSIDE PHOSPHOTRANSFERASE-RELATED-RELATED"/>
    <property type="match status" value="1"/>
</dbReference>
<dbReference type="AlphaFoldDB" id="A0A5C6FYB1"/>
<dbReference type="InterPro" id="IPR002575">
    <property type="entry name" value="Aminoglycoside_PTrfase"/>
</dbReference>
<dbReference type="Pfam" id="PF01636">
    <property type="entry name" value="APH"/>
    <property type="match status" value="1"/>
</dbReference>
<dbReference type="InterPro" id="IPR011009">
    <property type="entry name" value="Kinase-like_dom_sf"/>
</dbReference>
<dbReference type="InterPro" id="IPR051678">
    <property type="entry name" value="AGP_Transferase"/>
</dbReference>
<dbReference type="Gene3D" id="3.90.1200.10">
    <property type="match status" value="1"/>
</dbReference>
<dbReference type="CDD" id="cd05120">
    <property type="entry name" value="APH_ChoK_like"/>
    <property type="match status" value="1"/>
</dbReference>
<comment type="caution">
    <text evidence="2">The sequence shown here is derived from an EMBL/GenBank/DDBJ whole genome shotgun (WGS) entry which is preliminary data.</text>
</comment>
<dbReference type="PANTHER" id="PTHR21310:SF15">
    <property type="entry name" value="AMINOGLYCOSIDE PHOSPHOTRANSFERASE DOMAIN-CONTAINING PROTEIN"/>
    <property type="match status" value="1"/>
</dbReference>
<evidence type="ECO:0000313" key="3">
    <source>
        <dbReference type="Proteomes" id="UP000317257"/>
    </source>
</evidence>
<accession>A0A5C6FYB1</accession>
<reference evidence="3" key="1">
    <citation type="submission" date="2018-12" db="EMBL/GenBank/DDBJ databases">
        <title>The complete genome of Metarhizium rileyi, a key fungal pathogen of Lepidoptera.</title>
        <authorList>
            <person name="Binneck E."/>
            <person name="Lastra C.C.L."/>
            <person name="Sosa-Gomez D.R."/>
        </authorList>
    </citation>
    <scope>NUCLEOTIDE SEQUENCE [LARGE SCALE GENOMIC DNA]</scope>
    <source>
        <strain evidence="3">Cep018-CH2</strain>
    </source>
</reference>
<evidence type="ECO:0000313" key="2">
    <source>
        <dbReference type="EMBL" id="TWU70492.1"/>
    </source>
</evidence>
<feature type="domain" description="Aminoglycoside phosphotransferase" evidence="1">
    <location>
        <begin position="101"/>
        <end position="253"/>
    </location>
</feature>
<name>A0A5C6FYB1_METRR</name>
<evidence type="ECO:0000259" key="1">
    <source>
        <dbReference type="Pfam" id="PF01636"/>
    </source>
</evidence>
<dbReference type="EMBL" id="SBHS01000080">
    <property type="protein sequence ID" value="TWU70492.1"/>
    <property type="molecule type" value="Genomic_DNA"/>
</dbReference>
<organism evidence="2 3">
    <name type="scientific">Metarhizium rileyi (strain RCEF 4871)</name>
    <name type="common">Nomuraea rileyi</name>
    <dbReference type="NCBI Taxonomy" id="1649241"/>
    <lineage>
        <taxon>Eukaryota</taxon>
        <taxon>Fungi</taxon>
        <taxon>Dikarya</taxon>
        <taxon>Ascomycota</taxon>
        <taxon>Pezizomycotina</taxon>
        <taxon>Sordariomycetes</taxon>
        <taxon>Hypocreomycetidae</taxon>
        <taxon>Hypocreales</taxon>
        <taxon>Clavicipitaceae</taxon>
        <taxon>Metarhizium</taxon>
    </lineage>
</organism>
<gene>
    <name evidence="2" type="ORF">ED733_000327</name>
</gene>
<sequence>MQLLYAIRKWISQLVSQQTKQVLPSHIDAICASHAEYQSRFPLTDNFPPTPTASDGGLISKLITSTISYYVTESVLIKRQPHPSELGKDIHGHPVINPYIAERLRNEAAVLQYLRATTTIPVPEVLDLQTANGLVYLKMSWVKGAIELGRVPAQRIEAAVTAVSSQLESEILPQLRNLRSDRMGSPDADLPIIPPERFWEWKENRRWPAIAGDYAFCHLDLDRQNILVNPDTYKIVAIVDWEMAGFFPPQWELPFWKQGTRKEKFDLIELARDNKKGFFSG</sequence>